<gene>
    <name evidence="2" type="ORF">K402DRAFT_446175</name>
</gene>
<evidence type="ECO:0008006" key="4">
    <source>
        <dbReference type="Google" id="ProtNLM"/>
    </source>
</evidence>
<dbReference type="SUPFAM" id="SSF53927">
    <property type="entry name" value="Cytidine deaminase-like"/>
    <property type="match status" value="1"/>
</dbReference>
<evidence type="ECO:0000313" key="3">
    <source>
        <dbReference type="Proteomes" id="UP000800041"/>
    </source>
</evidence>
<sequence>MKSDNYLTLCLEQASKSPLHYRHGSIIVRGGKVIGQGFNDYRPGFEGGALKTGRLTKSLDGPAIAELKRRFKGKLEEKEKSKDIPNPNPNPNRKKPSDTSTSIFKPFESQGGGHLANEPLSMHSEMMAIHSALAASSTLASSAVAREKPCFKLSGGGKRAARLRRRQALAAFKSRVLNRVHLNQTRRDVEDVEEDGEEEEGRKELKQVLKKGKGHHHQGKYQYQYHHQHHKGQQQQLSKKLISESGVNHGSSANQTSRSSSTSNCKRRSTSVDDGSMNSKERQHLINSGPLLLPKSRTNQTSASVKDRTKNPRLNNADLYVARLGSNKPDSSASSFSCCSPNPPDYLPPMISEASLYPSPASSPTGSLHEEYLSQSLSQSLPRSSTPTLVSPTGSPFKLSSSPPPQNPSLLDVRASRPCYRCISYMAAVGIKRVFWTREDGSWEGGKVRNMVDALDACMAGLAGGGGGGGAELAGMGVFVTKHEVLMLRRRMGEG</sequence>
<dbReference type="GO" id="GO:0006139">
    <property type="term" value="P:nucleobase-containing compound metabolic process"/>
    <property type="evidence" value="ECO:0007669"/>
    <property type="project" value="UniProtKB-ARBA"/>
</dbReference>
<dbReference type="InterPro" id="IPR016193">
    <property type="entry name" value="Cytidine_deaminase-like"/>
</dbReference>
<evidence type="ECO:0000313" key="2">
    <source>
        <dbReference type="EMBL" id="KAF1986955.1"/>
    </source>
</evidence>
<feature type="compositionally biased region" description="Basic and acidic residues" evidence="1">
    <location>
        <begin position="73"/>
        <end position="83"/>
    </location>
</feature>
<reference evidence="2" key="1">
    <citation type="journal article" date="2020" name="Stud. Mycol.">
        <title>101 Dothideomycetes genomes: a test case for predicting lifestyles and emergence of pathogens.</title>
        <authorList>
            <person name="Haridas S."/>
            <person name="Albert R."/>
            <person name="Binder M."/>
            <person name="Bloem J."/>
            <person name="Labutti K."/>
            <person name="Salamov A."/>
            <person name="Andreopoulos B."/>
            <person name="Baker S."/>
            <person name="Barry K."/>
            <person name="Bills G."/>
            <person name="Bluhm B."/>
            <person name="Cannon C."/>
            <person name="Castanera R."/>
            <person name="Culley D."/>
            <person name="Daum C."/>
            <person name="Ezra D."/>
            <person name="Gonzalez J."/>
            <person name="Henrissat B."/>
            <person name="Kuo A."/>
            <person name="Liang C."/>
            <person name="Lipzen A."/>
            <person name="Lutzoni F."/>
            <person name="Magnuson J."/>
            <person name="Mondo S."/>
            <person name="Nolan M."/>
            <person name="Ohm R."/>
            <person name="Pangilinan J."/>
            <person name="Park H.-J."/>
            <person name="Ramirez L."/>
            <person name="Alfaro M."/>
            <person name="Sun H."/>
            <person name="Tritt A."/>
            <person name="Yoshinaga Y."/>
            <person name="Zwiers L.-H."/>
            <person name="Turgeon B."/>
            <person name="Goodwin S."/>
            <person name="Spatafora J."/>
            <person name="Crous P."/>
            <person name="Grigoriev I."/>
        </authorList>
    </citation>
    <scope>NUCLEOTIDE SEQUENCE</scope>
    <source>
        <strain evidence="2">CBS 113979</strain>
    </source>
</reference>
<accession>A0A6G1H1A4</accession>
<dbReference type="OrthoDB" id="9972196at2759"/>
<organism evidence="2 3">
    <name type="scientific">Aulographum hederae CBS 113979</name>
    <dbReference type="NCBI Taxonomy" id="1176131"/>
    <lineage>
        <taxon>Eukaryota</taxon>
        <taxon>Fungi</taxon>
        <taxon>Dikarya</taxon>
        <taxon>Ascomycota</taxon>
        <taxon>Pezizomycotina</taxon>
        <taxon>Dothideomycetes</taxon>
        <taxon>Pleosporomycetidae</taxon>
        <taxon>Aulographales</taxon>
        <taxon>Aulographaceae</taxon>
    </lineage>
</organism>
<dbReference type="AlphaFoldDB" id="A0A6G1H1A4"/>
<feature type="compositionally biased region" description="Basic residues" evidence="1">
    <location>
        <begin position="208"/>
        <end position="219"/>
    </location>
</feature>
<feature type="compositionally biased region" description="Low complexity" evidence="1">
    <location>
        <begin position="373"/>
        <end position="389"/>
    </location>
</feature>
<proteinExistence type="predicted"/>
<dbReference type="Proteomes" id="UP000800041">
    <property type="component" value="Unassembled WGS sequence"/>
</dbReference>
<feature type="region of interest" description="Disordered" evidence="1">
    <location>
        <begin position="350"/>
        <end position="410"/>
    </location>
</feature>
<dbReference type="GO" id="GO:0003824">
    <property type="term" value="F:catalytic activity"/>
    <property type="evidence" value="ECO:0007669"/>
    <property type="project" value="InterPro"/>
</dbReference>
<dbReference type="Gene3D" id="3.40.140.10">
    <property type="entry name" value="Cytidine Deaminase, domain 2"/>
    <property type="match status" value="1"/>
</dbReference>
<evidence type="ECO:0000256" key="1">
    <source>
        <dbReference type="SAM" id="MobiDB-lite"/>
    </source>
</evidence>
<feature type="region of interest" description="Disordered" evidence="1">
    <location>
        <begin position="186"/>
        <end position="315"/>
    </location>
</feature>
<name>A0A6G1H1A4_9PEZI</name>
<dbReference type="EMBL" id="ML977154">
    <property type="protein sequence ID" value="KAF1986955.1"/>
    <property type="molecule type" value="Genomic_DNA"/>
</dbReference>
<keyword evidence="3" id="KW-1185">Reference proteome</keyword>
<feature type="region of interest" description="Disordered" evidence="1">
    <location>
        <begin position="70"/>
        <end position="118"/>
    </location>
</feature>
<protein>
    <recommendedName>
        <fullName evidence="4">CMP/dCMP-type deaminase domain-containing protein</fullName>
    </recommendedName>
</protein>
<feature type="compositionally biased region" description="Low complexity" evidence="1">
    <location>
        <begin position="251"/>
        <end position="264"/>
    </location>
</feature>
<feature type="compositionally biased region" description="Acidic residues" evidence="1">
    <location>
        <begin position="190"/>
        <end position="199"/>
    </location>
</feature>